<dbReference type="SUPFAM" id="SSF63411">
    <property type="entry name" value="LuxS/MPP-like metallohydrolase"/>
    <property type="match status" value="4"/>
</dbReference>
<evidence type="ECO:0000259" key="2">
    <source>
        <dbReference type="Pfam" id="PF00675"/>
    </source>
</evidence>
<proteinExistence type="inferred from homology"/>
<dbReference type="PANTHER" id="PTHR11851:SF49">
    <property type="entry name" value="MITOCHONDRIAL-PROCESSING PEPTIDASE SUBUNIT ALPHA"/>
    <property type="match status" value="1"/>
</dbReference>
<dbReference type="InterPro" id="IPR011765">
    <property type="entry name" value="Pept_M16_N"/>
</dbReference>
<evidence type="ECO:0000313" key="4">
    <source>
        <dbReference type="EMBL" id="ASV76239.1"/>
    </source>
</evidence>
<dbReference type="GO" id="GO:0046872">
    <property type="term" value="F:metal ion binding"/>
    <property type="evidence" value="ECO:0007669"/>
    <property type="project" value="InterPro"/>
</dbReference>
<sequence length="809" mass="90662">MGAGLSHVLEHVVAGGTTTKRTEKEIAAIIDRFGGKTNAYTTTNFTCYYIDCPARHVKEVIELLADSMQRVAFEPKEFERELKVVKQELADGEVSRSRVLWKLLNQTLYLVHPARHPVIGYLDVLNHTSNEAIIQFYRARYTPNNQVFVVVGDVQTDAVIQQIAEQYRGIPRAAETYIPLEEEPAQLSPRRAVREMEGDATDIAIAWPTVKLTDPDLYPLDVLADILARGESSRLVRRLQREKPLALRVDAASATPEYVRGWFGILATCPPENYEEVRRIILEEVYRLRDELVPENELARAKKKKVSDWIFERESLQATAESLARSYLATGDPLFDKLYTERIQSVTSEQLREVARKYFVPDRLNEVVIAPLGRAPKTASEGMQSEESDIRLVRLPNGLRVLVKRQARLPIVTMQVAILGGNLLDTPETAGRTALLAGMLDKGTRHYTADQIAELFDDLDARVGFLPSRNTVVASLNILKENFAKAGDLVTECLLEPRFDEGEFAKVKKLVLDAIAQRSAIPQAEAQELFADLLPADSPYHILIGGKRETVERLSLDDIKQYHRVLLNPANMVVAVFGDINPDEAVRLVEKWYGQLSPPADAPKISFDRNNAIPQVVTGHKQVQKPTAVLVMGYPGPSIRDEADYTAMMVLDTIMSGYDYPGGWLHEELRGAGLVYGVHALQLTGPAPGYFVIMAQTRPETLAEVVQRVLKNVEKAKQGEITEEEFERAKELLISYHAQQNITIAARATQAALDELYGLGYDYDKKFDERVKAVTLEDVKRVARKYFGPFVLATVSPAQSFELPTSQNR</sequence>
<dbReference type="InterPro" id="IPR007863">
    <property type="entry name" value="Peptidase_M16_C"/>
</dbReference>
<dbReference type="Proteomes" id="UP000215086">
    <property type="component" value="Chromosome"/>
</dbReference>
<name>A0A286RJU5_9BACT</name>
<gene>
    <name evidence="4" type="ORF">THTE_3638</name>
</gene>
<feature type="domain" description="Peptidase M16 N-terminal" evidence="2">
    <location>
        <begin position="3"/>
        <end position="118"/>
    </location>
</feature>
<dbReference type="Pfam" id="PF05193">
    <property type="entry name" value="Peptidase_M16_C"/>
    <property type="match status" value="2"/>
</dbReference>
<reference evidence="4 5" key="1">
    <citation type="journal article" name="Front. Microbiol.">
        <title>Sugar Metabolism of the First Thermophilic Planctomycete Thermogutta terrifontis: Comparative Genomic and Transcriptomic Approaches.</title>
        <authorList>
            <person name="Elcheninov A.G."/>
            <person name="Menzel P."/>
            <person name="Gudbergsdottir S.R."/>
            <person name="Slesarev A.I."/>
            <person name="Kadnikov V.V."/>
            <person name="Krogh A."/>
            <person name="Bonch-Osmolovskaya E.A."/>
            <person name="Peng X."/>
            <person name="Kublanov I.V."/>
        </authorList>
    </citation>
    <scope>NUCLEOTIDE SEQUENCE [LARGE SCALE GENOMIC DNA]</scope>
    <source>
        <strain evidence="4 5">R1</strain>
    </source>
</reference>
<comment type="similarity">
    <text evidence="1">Belongs to the peptidase M16 family.</text>
</comment>
<feature type="domain" description="Peptidase M16 C-terminal" evidence="3">
    <location>
        <begin position="554"/>
        <end position="733"/>
    </location>
</feature>
<accession>A0A286RJU5</accession>
<dbReference type="InterPro" id="IPR011249">
    <property type="entry name" value="Metalloenz_LuxS/M16"/>
</dbReference>
<protein>
    <submittedName>
        <fullName evidence="4">Peptidase, M16 family</fullName>
    </submittedName>
</protein>
<organism evidence="4 5">
    <name type="scientific">Thermogutta terrifontis</name>
    <dbReference type="NCBI Taxonomy" id="1331910"/>
    <lineage>
        <taxon>Bacteria</taxon>
        <taxon>Pseudomonadati</taxon>
        <taxon>Planctomycetota</taxon>
        <taxon>Planctomycetia</taxon>
        <taxon>Pirellulales</taxon>
        <taxon>Thermoguttaceae</taxon>
        <taxon>Thermogutta</taxon>
    </lineage>
</organism>
<dbReference type="AlphaFoldDB" id="A0A286RJU5"/>
<dbReference type="Gene3D" id="3.30.830.10">
    <property type="entry name" value="Metalloenzyme, LuxS/M16 peptidase-like"/>
    <property type="match status" value="4"/>
</dbReference>
<dbReference type="EMBL" id="CP018477">
    <property type="protein sequence ID" value="ASV76239.1"/>
    <property type="molecule type" value="Genomic_DNA"/>
</dbReference>
<feature type="domain" description="Peptidase M16 N-terminal" evidence="2">
    <location>
        <begin position="400"/>
        <end position="522"/>
    </location>
</feature>
<dbReference type="PANTHER" id="PTHR11851">
    <property type="entry name" value="METALLOPROTEASE"/>
    <property type="match status" value="1"/>
</dbReference>
<evidence type="ECO:0000259" key="3">
    <source>
        <dbReference type="Pfam" id="PF05193"/>
    </source>
</evidence>
<dbReference type="Pfam" id="PF00675">
    <property type="entry name" value="Peptidase_M16"/>
    <property type="match status" value="2"/>
</dbReference>
<evidence type="ECO:0000313" key="5">
    <source>
        <dbReference type="Proteomes" id="UP000215086"/>
    </source>
</evidence>
<evidence type="ECO:0000256" key="1">
    <source>
        <dbReference type="ARBA" id="ARBA00007261"/>
    </source>
</evidence>
<dbReference type="KEGG" id="ttf:THTE_3638"/>
<keyword evidence="5" id="KW-1185">Reference proteome</keyword>
<dbReference type="InterPro" id="IPR050361">
    <property type="entry name" value="MPP/UQCRC_Complex"/>
</dbReference>
<feature type="domain" description="Peptidase M16 C-terminal" evidence="3">
    <location>
        <begin position="131"/>
        <end position="304"/>
    </location>
</feature>